<dbReference type="STRING" id="9601.ENSPPYP00000011758"/>
<dbReference type="InterPro" id="IPR036236">
    <property type="entry name" value="Znf_C2H2_sf"/>
</dbReference>
<protein>
    <submittedName>
        <fullName evidence="11">ZSCAN18 isoform 6</fullName>
    </submittedName>
</protein>
<comment type="subcellular location">
    <subcellularLocation>
        <location evidence="7">Nucleus</location>
    </subcellularLocation>
</comment>
<feature type="region of interest" description="Disordered" evidence="8">
    <location>
        <begin position="547"/>
        <end position="595"/>
    </location>
</feature>
<dbReference type="SUPFAM" id="SSF47353">
    <property type="entry name" value="Retrovirus capsid dimerization domain-like"/>
    <property type="match status" value="1"/>
</dbReference>
<evidence type="ECO:0000259" key="9">
    <source>
        <dbReference type="PROSITE" id="PS50157"/>
    </source>
</evidence>
<feature type="compositionally biased region" description="Basic and acidic residues" evidence="8">
    <location>
        <begin position="345"/>
        <end position="358"/>
    </location>
</feature>
<dbReference type="InterPro" id="IPR038269">
    <property type="entry name" value="SCAN_sf"/>
</dbReference>
<feature type="region of interest" description="Disordered" evidence="8">
    <location>
        <begin position="248"/>
        <end position="274"/>
    </location>
</feature>
<evidence type="ECO:0000256" key="3">
    <source>
        <dbReference type="ARBA" id="ARBA00022771"/>
    </source>
</evidence>
<dbReference type="GO" id="GO:0005634">
    <property type="term" value="C:nucleus"/>
    <property type="evidence" value="ECO:0007669"/>
    <property type="project" value="UniProtKB-SubCell"/>
</dbReference>
<dbReference type="Pfam" id="PF02023">
    <property type="entry name" value="SCAN"/>
    <property type="match status" value="1"/>
</dbReference>
<evidence type="ECO:0000313" key="11">
    <source>
        <dbReference type="EMBL" id="PNJ10742.1"/>
    </source>
</evidence>
<dbReference type="PROSITE" id="PS50157">
    <property type="entry name" value="ZINC_FINGER_C2H2_2"/>
    <property type="match status" value="2"/>
</dbReference>
<dbReference type="Gene3D" id="3.30.160.60">
    <property type="entry name" value="Classic Zinc Finger"/>
    <property type="match status" value="2"/>
</dbReference>
<keyword evidence="5 7" id="KW-0539">Nucleus</keyword>
<keyword evidence="1" id="KW-0479">Metal-binding</keyword>
<dbReference type="SMART" id="SM00431">
    <property type="entry name" value="SCAN"/>
    <property type="match status" value="1"/>
</dbReference>
<dbReference type="AlphaFoldDB" id="A0A2J8RQE0"/>
<evidence type="ECO:0000256" key="7">
    <source>
        <dbReference type="PROSITE-ProRule" id="PRU00187"/>
    </source>
</evidence>
<dbReference type="PANTHER" id="PTHR45935:SF32">
    <property type="entry name" value="ZINC FINGER AND SCAN DOMAIN CONTAINING 18"/>
    <property type="match status" value="1"/>
</dbReference>
<evidence type="ECO:0000256" key="8">
    <source>
        <dbReference type="SAM" id="MobiDB-lite"/>
    </source>
</evidence>
<organism evidence="11">
    <name type="scientific">Pongo abelii</name>
    <name type="common">Sumatran orangutan</name>
    <name type="synonym">Pongo pygmaeus abelii</name>
    <dbReference type="NCBI Taxonomy" id="9601"/>
    <lineage>
        <taxon>Eukaryota</taxon>
        <taxon>Metazoa</taxon>
        <taxon>Chordata</taxon>
        <taxon>Craniata</taxon>
        <taxon>Vertebrata</taxon>
        <taxon>Euteleostomi</taxon>
        <taxon>Mammalia</taxon>
        <taxon>Eutheria</taxon>
        <taxon>Euarchontoglires</taxon>
        <taxon>Primates</taxon>
        <taxon>Haplorrhini</taxon>
        <taxon>Catarrhini</taxon>
        <taxon>Hominidae</taxon>
        <taxon>Pongo</taxon>
    </lineage>
</organism>
<dbReference type="SUPFAM" id="SSF57667">
    <property type="entry name" value="beta-beta-alpha zinc fingers"/>
    <property type="match status" value="1"/>
</dbReference>
<dbReference type="FunFam" id="1.10.4020.10:FF:000001">
    <property type="entry name" value="zinc finger protein 263 isoform X1"/>
    <property type="match status" value="1"/>
</dbReference>
<keyword evidence="3 6" id="KW-0863">Zinc-finger</keyword>
<dbReference type="Gene3D" id="1.10.4020.10">
    <property type="entry name" value="DNA breaking-rejoining enzymes"/>
    <property type="match status" value="1"/>
</dbReference>
<evidence type="ECO:0000256" key="1">
    <source>
        <dbReference type="ARBA" id="ARBA00022723"/>
    </source>
</evidence>
<dbReference type="PANTHER" id="PTHR45935">
    <property type="entry name" value="PROTEIN ZBED8-RELATED"/>
    <property type="match status" value="1"/>
</dbReference>
<evidence type="ECO:0000256" key="4">
    <source>
        <dbReference type="ARBA" id="ARBA00022833"/>
    </source>
</evidence>
<keyword evidence="4" id="KW-0862">Zinc</keyword>
<accession>A0A2J8RQE0</accession>
<feature type="region of interest" description="Disordered" evidence="8">
    <location>
        <begin position="93"/>
        <end position="124"/>
    </location>
</feature>
<proteinExistence type="predicted"/>
<dbReference type="FunFam" id="3.30.160.60:FF:000340">
    <property type="entry name" value="zinc finger protein 473 isoform X1"/>
    <property type="match status" value="1"/>
</dbReference>
<dbReference type="PROSITE" id="PS50804">
    <property type="entry name" value="SCAN_BOX"/>
    <property type="match status" value="1"/>
</dbReference>
<evidence type="ECO:0000259" key="10">
    <source>
        <dbReference type="PROSITE" id="PS50804"/>
    </source>
</evidence>
<evidence type="ECO:0000256" key="5">
    <source>
        <dbReference type="ARBA" id="ARBA00023242"/>
    </source>
</evidence>
<dbReference type="InterPro" id="IPR013087">
    <property type="entry name" value="Znf_C2H2_type"/>
</dbReference>
<feature type="compositionally biased region" description="Polar residues" evidence="8">
    <location>
        <begin position="429"/>
        <end position="441"/>
    </location>
</feature>
<feature type="domain" description="C2H2-type" evidence="9">
    <location>
        <begin position="498"/>
        <end position="525"/>
    </location>
</feature>
<dbReference type="InterPro" id="IPR003309">
    <property type="entry name" value="SCAN_dom"/>
</dbReference>
<feature type="domain" description="SCAN box" evidence="10">
    <location>
        <begin position="134"/>
        <end position="212"/>
    </location>
</feature>
<comment type="caution">
    <text evidence="11">The sequence shown here is derived from an EMBL/GenBank/DDBJ whole genome shotgun (WGS) entry which is preliminary data.</text>
</comment>
<evidence type="ECO:0000256" key="2">
    <source>
        <dbReference type="ARBA" id="ARBA00022737"/>
    </source>
</evidence>
<keyword evidence="2" id="KW-0677">Repeat</keyword>
<name>A0A2J8RQE0_PONAB</name>
<feature type="domain" description="C2H2-type" evidence="9">
    <location>
        <begin position="526"/>
        <end position="553"/>
    </location>
</feature>
<feature type="region of interest" description="Disordered" evidence="8">
    <location>
        <begin position="287"/>
        <end position="316"/>
    </location>
</feature>
<dbReference type="EMBL" id="NDHI03003661">
    <property type="protein sequence ID" value="PNJ10742.1"/>
    <property type="molecule type" value="Genomic_DNA"/>
</dbReference>
<dbReference type="InterPro" id="IPR050916">
    <property type="entry name" value="SCAN-C2H2_zinc_finger"/>
</dbReference>
<dbReference type="CDD" id="cd07936">
    <property type="entry name" value="SCAN"/>
    <property type="match status" value="1"/>
</dbReference>
<dbReference type="SMART" id="SM00355">
    <property type="entry name" value="ZnF_C2H2"/>
    <property type="match status" value="2"/>
</dbReference>
<dbReference type="PROSITE" id="PS00028">
    <property type="entry name" value="ZINC_FINGER_C2H2_1"/>
    <property type="match status" value="2"/>
</dbReference>
<sequence>MEASTRDGVGKELSNLVKIKRRSLPAAIAHWGSGRLGPACGSCAAGLWVLAPPEPTGHLVIPGTSPLEPPCPRLDSHIFQCRFAKMLPLEKAFSSPRSSPAPPDLPTPGSAAGVQQEEPETIPERTPADLEFSRLRFREFVYQEAAGPHQTLARLHELCRQWLMPEARSKEQMLELLVLEQFLGILPDKVRPWVVAQYPESCKKAASLVEGLADVLEEPGMLLGSPAGSSSILSDGVYERHMDPLLLPGELASPSQAPGAGEIPAPSETPWLSPDPLFLEQRRVREAKTDEASPANTEQKLKSFPEDPQHLGEWGHLDPAEENLKSYRKLLLWGYQLSQPDAASRLDTEELRLVERDPQGSGLPEGGRQQESAGCACEEAAPAGVLPELPTEAPPGDALADPPSGTTEEEEEQPGKVPDPQDPQDAESDSATGSQRQSVIQQPAPDRSPARLGTKRPHPEDGDGQSLEGVSSAGDSAGLEAGQGPGADEPGLSRGKPYACGECGEAFAWLSHLMEHHSSHGGRKRYACQGCWKTFHFSLALAEHQKTHEKEKGYALGGARGPQPSTREAQAGARAGGPPESVEGEALPAPPEAQR</sequence>
<evidence type="ECO:0000256" key="6">
    <source>
        <dbReference type="PROSITE-ProRule" id="PRU00042"/>
    </source>
</evidence>
<gene>
    <name evidence="11" type="ORF">CR201_G0049325</name>
</gene>
<feature type="region of interest" description="Disordered" evidence="8">
    <location>
        <begin position="345"/>
        <end position="498"/>
    </location>
</feature>
<feature type="compositionally biased region" description="Basic and acidic residues" evidence="8">
    <location>
        <begin position="299"/>
        <end position="316"/>
    </location>
</feature>
<feature type="compositionally biased region" description="Low complexity" evidence="8">
    <location>
        <begin position="373"/>
        <end position="384"/>
    </location>
</feature>
<reference evidence="11" key="1">
    <citation type="submission" date="2017-12" db="EMBL/GenBank/DDBJ databases">
        <title>High-resolution comparative analysis of great ape genomes.</title>
        <authorList>
            <person name="Pollen A."/>
            <person name="Hastie A."/>
            <person name="Hormozdiari F."/>
            <person name="Dougherty M."/>
            <person name="Liu R."/>
            <person name="Chaisson M."/>
            <person name="Hoppe E."/>
            <person name="Hill C."/>
            <person name="Pang A."/>
            <person name="Hillier L."/>
            <person name="Baker C."/>
            <person name="Armstrong J."/>
            <person name="Shendure J."/>
            <person name="Paten B."/>
            <person name="Wilson R."/>
            <person name="Chao H."/>
            <person name="Schneider V."/>
            <person name="Ventura M."/>
            <person name="Kronenberg Z."/>
            <person name="Murali S."/>
            <person name="Gordon D."/>
            <person name="Cantsilieris S."/>
            <person name="Munson K."/>
            <person name="Nelson B."/>
            <person name="Raja A."/>
            <person name="Underwood J."/>
            <person name="Diekhans M."/>
            <person name="Fiddes I."/>
            <person name="Haussler D."/>
            <person name="Eichler E."/>
        </authorList>
    </citation>
    <scope>NUCLEOTIDE SEQUENCE [LARGE SCALE GENOMIC DNA]</scope>
    <source>
        <strain evidence="11">Susie</strain>
    </source>
</reference>
<dbReference type="GO" id="GO:0008270">
    <property type="term" value="F:zinc ion binding"/>
    <property type="evidence" value="ECO:0007669"/>
    <property type="project" value="UniProtKB-KW"/>
</dbReference>